<dbReference type="SUPFAM" id="SSF54909">
    <property type="entry name" value="Dimeric alpha+beta barrel"/>
    <property type="match status" value="1"/>
</dbReference>
<sequence>MLIVHVFVHVKPDCVEVFKSASLDNARHSIQEPGIARFDVIQQADDPTRFVLVEVYRAVEDAARHKETAHYAEWRDAVADLMAEPRSSVKYANLFPTDPGWDYPPEI</sequence>
<dbReference type="OrthoDB" id="9812754at2"/>
<evidence type="ECO:0000259" key="1">
    <source>
        <dbReference type="PROSITE" id="PS51725"/>
    </source>
</evidence>
<feature type="domain" description="ABM" evidence="1">
    <location>
        <begin position="2"/>
        <end position="90"/>
    </location>
</feature>
<dbReference type="PROSITE" id="PS51725">
    <property type="entry name" value="ABM"/>
    <property type="match status" value="1"/>
</dbReference>
<dbReference type="InterPro" id="IPR011008">
    <property type="entry name" value="Dimeric_a/b-barrel"/>
</dbReference>
<dbReference type="EMBL" id="CBTK010000031">
    <property type="protein sequence ID" value="CDH43639.1"/>
    <property type="molecule type" value="Genomic_DNA"/>
</dbReference>
<organism evidence="2 3">
    <name type="scientific">Candidatus Contendobacter odensis Run_B_J11</name>
    <dbReference type="NCBI Taxonomy" id="1400861"/>
    <lineage>
        <taxon>Bacteria</taxon>
        <taxon>Pseudomonadati</taxon>
        <taxon>Pseudomonadota</taxon>
        <taxon>Gammaproteobacteria</taxon>
        <taxon>Candidatus Competibacteraceae</taxon>
        <taxon>Candidatus Contendibacter</taxon>
    </lineage>
</organism>
<dbReference type="Pfam" id="PF03992">
    <property type="entry name" value="ABM"/>
    <property type="match status" value="1"/>
</dbReference>
<dbReference type="Proteomes" id="UP000019184">
    <property type="component" value="Unassembled WGS sequence"/>
</dbReference>
<dbReference type="PANTHER" id="PTHR33336:SF1">
    <property type="entry name" value="(4S)-4-HYDROXY-5-PHOSPHONOOXYPENTANE-2,3-DIONE ISOMERASE"/>
    <property type="match status" value="1"/>
</dbReference>
<dbReference type="RefSeq" id="WP_034430702.1">
    <property type="nucleotide sequence ID" value="NZ_CBTK010000031.1"/>
</dbReference>
<dbReference type="Gene3D" id="3.30.70.100">
    <property type="match status" value="1"/>
</dbReference>
<dbReference type="InterPro" id="IPR007138">
    <property type="entry name" value="ABM_dom"/>
</dbReference>
<evidence type="ECO:0000313" key="2">
    <source>
        <dbReference type="EMBL" id="CDH43639.1"/>
    </source>
</evidence>
<dbReference type="InterPro" id="IPR050744">
    <property type="entry name" value="AI-2_Isomerase_LsrG"/>
</dbReference>
<gene>
    <name evidence="2" type="ORF">BN874_1260047</name>
</gene>
<keyword evidence="2" id="KW-0503">Monooxygenase</keyword>
<dbReference type="GO" id="GO:0005829">
    <property type="term" value="C:cytosol"/>
    <property type="evidence" value="ECO:0007669"/>
    <property type="project" value="TreeGrafter"/>
</dbReference>
<reference evidence="2 3" key="1">
    <citation type="journal article" date="2014" name="ISME J.">
        <title>Candidatus Competibacter-lineage genomes retrieved from metagenomes reveal functional metabolic diversity.</title>
        <authorList>
            <person name="McIlroy S.J."/>
            <person name="Albertsen M."/>
            <person name="Andresen E.K."/>
            <person name="Saunders A.M."/>
            <person name="Kristiansen R."/>
            <person name="Stokholm-Bjerregaard M."/>
            <person name="Nielsen K.L."/>
            <person name="Nielsen P.H."/>
        </authorList>
    </citation>
    <scope>NUCLEOTIDE SEQUENCE [LARGE SCALE GENOMIC DNA]</scope>
    <source>
        <strain evidence="2 3">Run_B_J11</strain>
    </source>
</reference>
<accession>A0A7U7G868</accession>
<keyword evidence="2" id="KW-0560">Oxidoreductase</keyword>
<evidence type="ECO:0000313" key="3">
    <source>
        <dbReference type="Proteomes" id="UP000019184"/>
    </source>
</evidence>
<dbReference type="GO" id="GO:0004497">
    <property type="term" value="F:monooxygenase activity"/>
    <property type="evidence" value="ECO:0007669"/>
    <property type="project" value="UniProtKB-KW"/>
</dbReference>
<dbReference type="AlphaFoldDB" id="A0A7U7G868"/>
<proteinExistence type="predicted"/>
<name>A0A7U7G868_9GAMM</name>
<comment type="caution">
    <text evidence="2">The sequence shown here is derived from an EMBL/GenBank/DDBJ whole genome shotgun (WGS) entry which is preliminary data.</text>
</comment>
<keyword evidence="3" id="KW-1185">Reference proteome</keyword>
<dbReference type="PANTHER" id="PTHR33336">
    <property type="entry name" value="QUINOL MONOOXYGENASE YGIN-RELATED"/>
    <property type="match status" value="1"/>
</dbReference>
<protein>
    <submittedName>
        <fullName evidence="2">Antibiotic biosynthesis monooxygenase</fullName>
    </submittedName>
</protein>